<dbReference type="Pfam" id="PF08448">
    <property type="entry name" value="PAS_4"/>
    <property type="match status" value="2"/>
</dbReference>
<dbReference type="InterPro" id="IPR036457">
    <property type="entry name" value="PPM-type-like_dom_sf"/>
</dbReference>
<evidence type="ECO:0000256" key="9">
    <source>
        <dbReference type="ARBA" id="ARBA00022842"/>
    </source>
</evidence>
<dbReference type="Gene3D" id="3.30.565.10">
    <property type="entry name" value="Histidine kinase-like ATPase, C-terminal domain"/>
    <property type="match status" value="1"/>
</dbReference>
<dbReference type="PANTHER" id="PTHR43156">
    <property type="entry name" value="STAGE II SPORULATION PROTEIN E-RELATED"/>
    <property type="match status" value="1"/>
</dbReference>
<keyword evidence="5" id="KW-0547">Nucleotide-binding</keyword>
<dbReference type="RefSeq" id="WP_167031460.1">
    <property type="nucleotide sequence ID" value="NZ_CP050177.1"/>
</dbReference>
<dbReference type="PANTHER" id="PTHR43156:SF2">
    <property type="entry name" value="STAGE II SPORULATION PROTEIN E"/>
    <property type="match status" value="1"/>
</dbReference>
<evidence type="ECO:0000256" key="12">
    <source>
        <dbReference type="ARBA" id="ARBA00047761"/>
    </source>
</evidence>
<dbReference type="InterPro" id="IPR003594">
    <property type="entry name" value="HATPase_dom"/>
</dbReference>
<dbReference type="SMART" id="SM00065">
    <property type="entry name" value="GAF"/>
    <property type="match status" value="1"/>
</dbReference>
<evidence type="ECO:0000256" key="6">
    <source>
        <dbReference type="ARBA" id="ARBA00022777"/>
    </source>
</evidence>
<evidence type="ECO:0000256" key="7">
    <source>
        <dbReference type="ARBA" id="ARBA00022801"/>
    </source>
</evidence>
<accession>A0A6G9H128</accession>
<keyword evidence="4" id="KW-0479">Metal-binding</keyword>
<dbReference type="KEGG" id="slia:HA039_19385"/>
<dbReference type="SUPFAM" id="SSF55874">
    <property type="entry name" value="ATPase domain of HSP90 chaperone/DNA topoisomerase II/histidine kinase"/>
    <property type="match status" value="1"/>
</dbReference>
<dbReference type="InterPro" id="IPR001932">
    <property type="entry name" value="PPM-type_phosphatase-like_dom"/>
</dbReference>
<evidence type="ECO:0000313" key="19">
    <source>
        <dbReference type="Proteomes" id="UP000501179"/>
    </source>
</evidence>
<keyword evidence="2" id="KW-0597">Phosphoprotein</keyword>
<dbReference type="NCBIfam" id="TIGR00229">
    <property type="entry name" value="sensory_box"/>
    <property type="match status" value="1"/>
</dbReference>
<evidence type="ECO:0000256" key="14">
    <source>
        <dbReference type="ARBA" id="ARBA00075117"/>
    </source>
</evidence>
<dbReference type="Pfam" id="PF01590">
    <property type="entry name" value="GAF"/>
    <property type="match status" value="1"/>
</dbReference>
<evidence type="ECO:0000256" key="16">
    <source>
        <dbReference type="SAM" id="MobiDB-lite"/>
    </source>
</evidence>
<keyword evidence="9" id="KW-0460">Magnesium</keyword>
<dbReference type="CDD" id="cd00130">
    <property type="entry name" value="PAS"/>
    <property type="match status" value="2"/>
</dbReference>
<evidence type="ECO:0000256" key="8">
    <source>
        <dbReference type="ARBA" id="ARBA00022840"/>
    </source>
</evidence>
<evidence type="ECO:0000256" key="4">
    <source>
        <dbReference type="ARBA" id="ARBA00022723"/>
    </source>
</evidence>
<dbReference type="Proteomes" id="UP000501179">
    <property type="component" value="Chromosome"/>
</dbReference>
<dbReference type="InterPro" id="IPR036890">
    <property type="entry name" value="HATPase_C_sf"/>
</dbReference>
<dbReference type="SUPFAM" id="SSF81606">
    <property type="entry name" value="PP2C-like"/>
    <property type="match status" value="1"/>
</dbReference>
<keyword evidence="6" id="KW-0418">Kinase</keyword>
<feature type="region of interest" description="Disordered" evidence="16">
    <location>
        <begin position="1"/>
        <end position="31"/>
    </location>
</feature>
<reference evidence="18 19" key="1">
    <citation type="submission" date="2020-03" db="EMBL/GenBank/DDBJ databases">
        <title>A novel species.</title>
        <authorList>
            <person name="Gao J."/>
        </authorList>
    </citation>
    <scope>NUCLEOTIDE SEQUENCE [LARGE SCALE GENOMIC DNA]</scope>
    <source>
        <strain evidence="18 19">QMT-12</strain>
    </source>
</reference>
<dbReference type="InterPro" id="IPR035965">
    <property type="entry name" value="PAS-like_dom_sf"/>
</dbReference>
<evidence type="ECO:0000313" key="18">
    <source>
        <dbReference type="EMBL" id="QIQ04184.1"/>
    </source>
</evidence>
<dbReference type="GO" id="GO:0016301">
    <property type="term" value="F:kinase activity"/>
    <property type="evidence" value="ECO:0007669"/>
    <property type="project" value="UniProtKB-KW"/>
</dbReference>
<dbReference type="InterPro" id="IPR052016">
    <property type="entry name" value="Bact_Sigma-Reg"/>
</dbReference>
<dbReference type="EC" id="3.1.3.16" evidence="1"/>
<dbReference type="AlphaFoldDB" id="A0A6G9H128"/>
<dbReference type="Gene3D" id="3.30.450.20">
    <property type="entry name" value="PAS domain"/>
    <property type="match status" value="2"/>
</dbReference>
<evidence type="ECO:0000256" key="10">
    <source>
        <dbReference type="ARBA" id="ARBA00022912"/>
    </source>
</evidence>
<evidence type="ECO:0000256" key="13">
    <source>
        <dbReference type="ARBA" id="ARBA00056274"/>
    </source>
</evidence>
<keyword evidence="8" id="KW-0067">ATP-binding</keyword>
<evidence type="ECO:0000256" key="3">
    <source>
        <dbReference type="ARBA" id="ARBA00022679"/>
    </source>
</evidence>
<dbReference type="SUPFAM" id="SSF55781">
    <property type="entry name" value="GAF domain-like"/>
    <property type="match status" value="1"/>
</dbReference>
<evidence type="ECO:0000256" key="2">
    <source>
        <dbReference type="ARBA" id="ARBA00022553"/>
    </source>
</evidence>
<evidence type="ECO:0000256" key="11">
    <source>
        <dbReference type="ARBA" id="ARBA00023211"/>
    </source>
</evidence>
<name>A0A6G9H128_9ACTN</name>
<dbReference type="CDD" id="cd16936">
    <property type="entry name" value="HATPase_RsbW-like"/>
    <property type="match status" value="1"/>
</dbReference>
<feature type="domain" description="PAS" evidence="17">
    <location>
        <begin position="33"/>
        <end position="72"/>
    </location>
</feature>
<dbReference type="InterPro" id="IPR003018">
    <property type="entry name" value="GAF"/>
</dbReference>
<gene>
    <name evidence="18" type="ORF">HA039_19385</name>
</gene>
<dbReference type="Pfam" id="PF07228">
    <property type="entry name" value="SpoIIE"/>
    <property type="match status" value="1"/>
</dbReference>
<keyword evidence="11" id="KW-0464">Manganese</keyword>
<keyword evidence="7" id="KW-0378">Hydrolase</keyword>
<keyword evidence="3" id="KW-0808">Transferase</keyword>
<dbReference type="InterPro" id="IPR013656">
    <property type="entry name" value="PAS_4"/>
</dbReference>
<dbReference type="GO" id="GO:0004722">
    <property type="term" value="F:protein serine/threonine phosphatase activity"/>
    <property type="evidence" value="ECO:0007669"/>
    <property type="project" value="UniProtKB-EC"/>
</dbReference>
<dbReference type="PROSITE" id="PS50112">
    <property type="entry name" value="PAS"/>
    <property type="match status" value="1"/>
</dbReference>
<protein>
    <recommendedName>
        <fullName evidence="1">protein-serine/threonine phosphatase</fullName>
        <ecNumber evidence="1">3.1.3.16</ecNumber>
    </recommendedName>
    <alternativeName>
        <fullName evidence="15">Protein-serine/threonine phosphatase</fullName>
    </alternativeName>
    <alternativeName>
        <fullName evidence="14">Serine/threonine-protein kinase</fullName>
    </alternativeName>
</protein>
<dbReference type="Gene3D" id="3.30.450.40">
    <property type="match status" value="1"/>
</dbReference>
<dbReference type="SMART" id="SM00091">
    <property type="entry name" value="PAS"/>
    <property type="match status" value="2"/>
</dbReference>
<comment type="catalytic activity">
    <reaction evidence="12">
        <text>O-phospho-L-seryl-[protein] + H2O = L-seryl-[protein] + phosphate</text>
        <dbReference type="Rhea" id="RHEA:20629"/>
        <dbReference type="Rhea" id="RHEA-COMP:9863"/>
        <dbReference type="Rhea" id="RHEA-COMP:11604"/>
        <dbReference type="ChEBI" id="CHEBI:15377"/>
        <dbReference type="ChEBI" id="CHEBI:29999"/>
        <dbReference type="ChEBI" id="CHEBI:43474"/>
        <dbReference type="ChEBI" id="CHEBI:83421"/>
        <dbReference type="EC" id="3.1.3.16"/>
    </reaction>
</comment>
<proteinExistence type="predicted"/>
<evidence type="ECO:0000256" key="1">
    <source>
        <dbReference type="ARBA" id="ARBA00013081"/>
    </source>
</evidence>
<organism evidence="18 19">
    <name type="scientific">Streptomyces liangshanensis</name>
    <dbReference type="NCBI Taxonomy" id="2717324"/>
    <lineage>
        <taxon>Bacteria</taxon>
        <taxon>Bacillati</taxon>
        <taxon>Actinomycetota</taxon>
        <taxon>Actinomycetes</taxon>
        <taxon>Kitasatosporales</taxon>
        <taxon>Streptomycetaceae</taxon>
        <taxon>Streptomyces</taxon>
    </lineage>
</organism>
<dbReference type="EMBL" id="CP050177">
    <property type="protein sequence ID" value="QIQ04184.1"/>
    <property type="molecule type" value="Genomic_DNA"/>
</dbReference>
<dbReference type="Pfam" id="PF13581">
    <property type="entry name" value="HATPase_c_2"/>
    <property type="match status" value="1"/>
</dbReference>
<evidence type="ECO:0000256" key="5">
    <source>
        <dbReference type="ARBA" id="ARBA00022741"/>
    </source>
</evidence>
<comment type="function">
    <text evidence="13">Primarily acts as an independent SigF regulator that is sensitive to the osmosensory signal, mediating the cross talk of PknD with the SigF regulon. Possesses both phosphatase and kinase activities. The kinase domain functions as a classic anti-sigma factor-like kinase to phosphorylate the anti-anti-sigma factor domain at the canonical regulatory site, and the phosphatase domain antagonizes this activity.</text>
</comment>
<sequence>MVDAEGGTGATVPGDDGRPVASGSPHDGPAQTALDVVGAAVAVIDARGAVIGWTRAAEELLGYRAADVVDRSATRLLQDSPADRSGAPDPLVPTWPARVRAGEPWSELVELRHQEGHGVHVTLHASPLAGPDGRTDWFVSAAPLSASSFRPTRDGVVVRSLLEGAPIGLSIWDTDLRCVWLNSTVERQSGVLRHERIGLRVTESLPGFDTDAVEAAMLQVLRTGTPVIDHEFRWIAQDLHEERAFSSSFFRLDGLDGRPLGVCSIAVDITSSWARERLAVLSEAGTRIGTTLDVMHTAQELADVAVPLLADYTSVDLTEALPLGGEPLERLESADGTVPVFRRCGVASIHEGNPESLWSIGEAVYVPTVSPFMSAMTTGKSQFEPIIRTGPGTWVENDPGRRRVIEETGVHSIIVVPLRARGTILGVVVFSRNDTITPFSRDDLLLAEELAARASLSLDNALRYTRERTASLALQRNLLPRHLSGGHAVDVAAQYLPADLHDGVGGDWFDVIPLSGGRVALVVGDVVGHGINAAATMGQLHTAVHTLADMDLPPDELLAHLDDLVVRLTEEDAEPRDEDFSTPVMGATCVYAVYDPVTRRCTMARAGHPPPAIVFPDGTVTFPELPAGSPIGLGLLSFQSVEMELPEGSVIALYTDGLVETREADIDVGLGRLGASLARTGGRGTPLDEVCAEVVGTMVSKAPSQDDVALLLARTRSLPPDHVVTWVLPTDPALVSNARALAVAKLSSWGLGQLAPTVELIVSELVTNAIRYGAGPIRLRLIRHRALVCEVFDSDDRSPRLRHARAEDEKGWGLFLVAKLSHRWGTRTAPGGKIVWAELELPLGA</sequence>
<dbReference type="FunFam" id="3.30.450.40:FF:000035">
    <property type="entry name" value="PAS sensor protein"/>
    <property type="match status" value="1"/>
</dbReference>
<dbReference type="SMART" id="SM00331">
    <property type="entry name" value="PP2C_SIG"/>
    <property type="match status" value="1"/>
</dbReference>
<evidence type="ECO:0000256" key="15">
    <source>
        <dbReference type="ARBA" id="ARBA00081350"/>
    </source>
</evidence>
<dbReference type="InterPro" id="IPR029016">
    <property type="entry name" value="GAF-like_dom_sf"/>
</dbReference>
<keyword evidence="10" id="KW-0904">Protein phosphatase</keyword>
<keyword evidence="19" id="KW-1185">Reference proteome</keyword>
<evidence type="ECO:0000259" key="17">
    <source>
        <dbReference type="PROSITE" id="PS50112"/>
    </source>
</evidence>
<dbReference type="FunFam" id="3.30.565.10:FF:000028">
    <property type="entry name" value="PAS sensor protein"/>
    <property type="match status" value="1"/>
</dbReference>
<dbReference type="Gene3D" id="3.60.40.10">
    <property type="entry name" value="PPM-type phosphatase domain"/>
    <property type="match status" value="1"/>
</dbReference>
<dbReference type="FunFam" id="3.60.40.10:FF:000005">
    <property type="entry name" value="Serine/threonine protein phosphatase"/>
    <property type="match status" value="1"/>
</dbReference>
<dbReference type="GO" id="GO:0005524">
    <property type="term" value="F:ATP binding"/>
    <property type="evidence" value="ECO:0007669"/>
    <property type="project" value="UniProtKB-KW"/>
</dbReference>
<dbReference type="InterPro" id="IPR000014">
    <property type="entry name" value="PAS"/>
</dbReference>
<dbReference type="GO" id="GO:0046872">
    <property type="term" value="F:metal ion binding"/>
    <property type="evidence" value="ECO:0007669"/>
    <property type="project" value="UniProtKB-KW"/>
</dbReference>
<dbReference type="SUPFAM" id="SSF55785">
    <property type="entry name" value="PYP-like sensor domain (PAS domain)"/>
    <property type="match status" value="2"/>
</dbReference>